<protein>
    <recommendedName>
        <fullName evidence="3">Bacteriophage lambda head decoration protein D</fullName>
    </recommendedName>
</protein>
<evidence type="ECO:0000313" key="1">
    <source>
        <dbReference type="EMBL" id="KGJ23498.1"/>
    </source>
</evidence>
<dbReference type="Proteomes" id="UP000029858">
    <property type="component" value="Unassembled WGS sequence"/>
</dbReference>
<reference evidence="1 2" key="2">
    <citation type="submission" date="2014-10" db="EMBL/GenBank/DDBJ databases">
        <title>Paracoccus sanguinis sp. nov., isolated from clinical specimens of New York State patients.</title>
        <authorList>
            <person name="Mingle L.A."/>
            <person name="Cole J.A."/>
            <person name="Lapierre P."/>
            <person name="Musser K.A."/>
        </authorList>
    </citation>
    <scope>NUCLEOTIDE SEQUENCE [LARGE SCALE GENOMIC DNA]</scope>
    <source>
        <strain evidence="1 2">5503</strain>
    </source>
</reference>
<organism evidence="1 2">
    <name type="scientific">Paracoccus sanguinis</name>
    <dbReference type="NCBI Taxonomy" id="1545044"/>
    <lineage>
        <taxon>Bacteria</taxon>
        <taxon>Pseudomonadati</taxon>
        <taxon>Pseudomonadota</taxon>
        <taxon>Alphaproteobacteria</taxon>
        <taxon>Rhodobacterales</taxon>
        <taxon>Paracoccaceae</taxon>
        <taxon>Paracoccus</taxon>
    </lineage>
</organism>
<dbReference type="EMBL" id="JRKQ01000004">
    <property type="protein sequence ID" value="KGJ23498.1"/>
    <property type="molecule type" value="Genomic_DNA"/>
</dbReference>
<accession>A0A099GN67</accession>
<proteinExistence type="predicted"/>
<gene>
    <name evidence="1" type="ORF">IX56_01670</name>
</gene>
<dbReference type="Pfam" id="PF02924">
    <property type="entry name" value="HDPD"/>
    <property type="match status" value="1"/>
</dbReference>
<reference evidence="1 2" key="1">
    <citation type="submission" date="2014-09" db="EMBL/GenBank/DDBJ databases">
        <authorList>
            <person name="McGinnis J.M."/>
            <person name="Wolfgang W.J."/>
        </authorList>
    </citation>
    <scope>NUCLEOTIDE SEQUENCE [LARGE SCALE GENOMIC DNA]</scope>
    <source>
        <strain evidence="1 2">5503</strain>
    </source>
</reference>
<comment type="caution">
    <text evidence="1">The sequence shown here is derived from an EMBL/GenBank/DDBJ whole genome shotgun (WGS) entry which is preliminary data.</text>
</comment>
<dbReference type="InterPro" id="IPR004195">
    <property type="entry name" value="Head_decoration_D"/>
</dbReference>
<dbReference type="AlphaFoldDB" id="A0A099GN67"/>
<dbReference type="RefSeq" id="WP_036706812.1">
    <property type="nucleotide sequence ID" value="NZ_JRKQ01000004.1"/>
</dbReference>
<sequence>MPVLTQPPSMGDVLKYELNPNYSREVVTLLAGTNYPVGAVLGQITASGKYAISAATGSDGAETAAAVLLYATDATLADATGIVIARGPAIVSRAGLVFDASVDDATKAAAKIAQLAAAGIVTRDGA</sequence>
<evidence type="ECO:0008006" key="3">
    <source>
        <dbReference type="Google" id="ProtNLM"/>
    </source>
</evidence>
<name>A0A099GN67_9RHOB</name>
<evidence type="ECO:0000313" key="2">
    <source>
        <dbReference type="Proteomes" id="UP000029858"/>
    </source>
</evidence>